<dbReference type="Proteomes" id="UP001597053">
    <property type="component" value="Unassembled WGS sequence"/>
</dbReference>
<proteinExistence type="predicted"/>
<protein>
    <submittedName>
        <fullName evidence="1">Exo-alpha-sialidase</fullName>
    </submittedName>
</protein>
<keyword evidence="2" id="KW-1185">Reference proteome</keyword>
<evidence type="ECO:0000313" key="1">
    <source>
        <dbReference type="EMBL" id="MFD0786174.1"/>
    </source>
</evidence>
<comment type="caution">
    <text evidence="1">The sequence shown here is derived from an EMBL/GenBank/DDBJ whole genome shotgun (WGS) entry which is preliminary data.</text>
</comment>
<accession>A0ABW3A630</accession>
<evidence type="ECO:0000313" key="2">
    <source>
        <dbReference type="Proteomes" id="UP001597053"/>
    </source>
</evidence>
<organism evidence="1 2">
    <name type="scientific">Micromonospora azadirachtae</name>
    <dbReference type="NCBI Taxonomy" id="1970735"/>
    <lineage>
        <taxon>Bacteria</taxon>
        <taxon>Bacillati</taxon>
        <taxon>Actinomycetota</taxon>
        <taxon>Actinomycetes</taxon>
        <taxon>Micromonosporales</taxon>
        <taxon>Micromonosporaceae</taxon>
        <taxon>Micromonospora</taxon>
    </lineage>
</organism>
<dbReference type="EMBL" id="JBHTHM010001195">
    <property type="protein sequence ID" value="MFD0786174.1"/>
    <property type="molecule type" value="Genomic_DNA"/>
</dbReference>
<gene>
    <name evidence="1" type="ORF">ACFQZ8_19930</name>
</gene>
<name>A0ABW3A630_9ACTN</name>
<reference evidence="2" key="1">
    <citation type="journal article" date="2019" name="Int. J. Syst. Evol. Microbiol.">
        <title>The Global Catalogue of Microorganisms (GCM) 10K type strain sequencing project: providing services to taxonomists for standard genome sequencing and annotation.</title>
        <authorList>
            <consortium name="The Broad Institute Genomics Platform"/>
            <consortium name="The Broad Institute Genome Sequencing Center for Infectious Disease"/>
            <person name="Wu L."/>
            <person name="Ma J."/>
        </authorList>
    </citation>
    <scope>NUCLEOTIDE SEQUENCE [LARGE SCALE GENOMIC DNA]</scope>
    <source>
        <strain evidence="2">JCM 32148</strain>
    </source>
</reference>
<sequence>MNPPSMGQPTEATVTAVRRIGDRAPHNAFTDLARHRDRWFCVFREGGTHVSADGTIRVLVSPDARHWASAALLARDGTDLRDPRLVTRP</sequence>
<feature type="non-terminal residue" evidence="1">
    <location>
        <position position="89"/>
    </location>
</feature>